<sequence>MSFSSISSVALSRDASDISFHINDDSSPLLDDAMLTVDLVLSTQAKAIAYLTNQYRKSQWSRSQMKKSLRILNNGLNAGGKIVLSGIGKSYKIAAKIVATLNSLSVQSALLHPSEALHGDLGIIREERGDVVILVSASGNTTELINLLNYIPGNVPVILMTSSRKSQLSENPRVSSLLYAELPKRLSEKLLYGLSAPTISTTLCLTLLDATSIALAELYMNDLELRRSDLAIATLEVQLAQIQ</sequence>
<dbReference type="GeneID" id="62193616"/>
<dbReference type="InterPro" id="IPR001347">
    <property type="entry name" value="SIS_dom"/>
</dbReference>
<accession>A0A875RYC0</accession>
<dbReference type="AlphaFoldDB" id="A0A875RYC0"/>
<dbReference type="SUPFAM" id="SSF53697">
    <property type="entry name" value="SIS domain"/>
    <property type="match status" value="1"/>
</dbReference>
<evidence type="ECO:0000259" key="1">
    <source>
        <dbReference type="PROSITE" id="PS51464"/>
    </source>
</evidence>
<dbReference type="RefSeq" id="XP_038776477.1">
    <property type="nucleotide sequence ID" value="XM_038920549.1"/>
</dbReference>
<feature type="domain" description="SIS" evidence="1">
    <location>
        <begin position="72"/>
        <end position="225"/>
    </location>
</feature>
<protein>
    <recommendedName>
        <fullName evidence="1">SIS domain-containing protein</fullName>
    </recommendedName>
</protein>
<dbReference type="Proteomes" id="UP000662931">
    <property type="component" value="Chromosome 1"/>
</dbReference>
<dbReference type="KEGG" id="bnn:FOA43_000215"/>
<dbReference type="Pfam" id="PF01380">
    <property type="entry name" value="SIS"/>
    <property type="match status" value="1"/>
</dbReference>
<keyword evidence="3" id="KW-1185">Reference proteome</keyword>
<proteinExistence type="predicted"/>
<dbReference type="InterPro" id="IPR046348">
    <property type="entry name" value="SIS_dom_sf"/>
</dbReference>
<dbReference type="GO" id="GO:1901135">
    <property type="term" value="P:carbohydrate derivative metabolic process"/>
    <property type="evidence" value="ECO:0007669"/>
    <property type="project" value="InterPro"/>
</dbReference>
<dbReference type="GO" id="GO:0097367">
    <property type="term" value="F:carbohydrate derivative binding"/>
    <property type="evidence" value="ECO:0007669"/>
    <property type="project" value="InterPro"/>
</dbReference>
<dbReference type="Gene3D" id="3.40.50.10490">
    <property type="entry name" value="Glucose-6-phosphate isomerase like protein, domain 1"/>
    <property type="match status" value="1"/>
</dbReference>
<organism evidence="2 3">
    <name type="scientific">Eeniella nana</name>
    <name type="common">Yeast</name>
    <name type="synonym">Brettanomyces nanus</name>
    <dbReference type="NCBI Taxonomy" id="13502"/>
    <lineage>
        <taxon>Eukaryota</taxon>
        <taxon>Fungi</taxon>
        <taxon>Dikarya</taxon>
        <taxon>Ascomycota</taxon>
        <taxon>Saccharomycotina</taxon>
        <taxon>Pichiomycetes</taxon>
        <taxon>Pichiales</taxon>
        <taxon>Pichiaceae</taxon>
        <taxon>Brettanomyces</taxon>
    </lineage>
</organism>
<reference evidence="2" key="1">
    <citation type="submission" date="2020-10" db="EMBL/GenBank/DDBJ databases">
        <authorList>
            <person name="Roach M.J.R."/>
        </authorList>
    </citation>
    <scope>NUCLEOTIDE SEQUENCE</scope>
    <source>
        <strain evidence="2">CBS 1945</strain>
    </source>
</reference>
<dbReference type="PANTHER" id="PTHR38418">
    <property type="entry name" value="SUGAR ISOMERASE, KPSF/GUTQ (AFU_ORTHOLOGUE AFUA_6G08860)"/>
    <property type="match status" value="1"/>
</dbReference>
<dbReference type="EMBL" id="CP064812">
    <property type="protein sequence ID" value="QPG72912.1"/>
    <property type="molecule type" value="Genomic_DNA"/>
</dbReference>
<gene>
    <name evidence="2" type="ORF">FOA43_000215</name>
</gene>
<evidence type="ECO:0000313" key="3">
    <source>
        <dbReference type="Proteomes" id="UP000662931"/>
    </source>
</evidence>
<dbReference type="OrthoDB" id="1872003at2759"/>
<dbReference type="PROSITE" id="PS51464">
    <property type="entry name" value="SIS"/>
    <property type="match status" value="1"/>
</dbReference>
<name>A0A875RYC0_EENNA</name>
<evidence type="ECO:0000313" key="2">
    <source>
        <dbReference type="EMBL" id="QPG72912.1"/>
    </source>
</evidence>
<dbReference type="PANTHER" id="PTHR38418:SF2">
    <property type="entry name" value="SUGAR ISOMERASE, KPSF_GUTQ (AFU_ORTHOLOGUE AFUA_6G08860)"/>
    <property type="match status" value="1"/>
</dbReference>